<protein>
    <submittedName>
        <fullName evidence="2">Uncharacterized protein</fullName>
    </submittedName>
</protein>
<dbReference type="EMBL" id="CAJNOK010001392">
    <property type="protein sequence ID" value="CAF0809473.1"/>
    <property type="molecule type" value="Genomic_DNA"/>
</dbReference>
<sequence length="761" mass="84749">MTSNKAKRYLQNKIAIEQHTFLSPPLSTTHQDVEQQKRSYKFTSRRTSYQKQDLIPPIICVDKSTDNEQEDDDDDVDDVDDANSILDEFDRVLDNELIMPTSNVHRTFSLKQQSQEHLAILNQPRSFSFALGSSTTNLDDSSSSSSSTASSTSSPVKLNLPSQAERSNSGKTSLSKETFSRLLASLAFRQTKRPSINRTVQTSQTCLSCQNQTYLQLQPKHKKRPSIFGVLVAKLSANTDTSTSDSPTSKHCHLCKKGLTKSIFYNQVLSDDQHSMSTSSVEQQPQKPDIESSSPTVDINKNYSSSSLSKKSRLNLNTRTKRRRSLPSLFHSLFDSDSLENKSTRLIIDSSSSSQRLSHHHQQQLPSFSSILTNSLLDSIARDTTTNRPLTKVRSTNLLNQKITITTAHSSSSSISSISSINDDDNDANVTTELKHHITKNDNQATDLQMSLNGGQNINNEMNNQRVEEKKGELGLVKVKTPEQVEAATMAELNAVNSQMSIGNDGLLSLPEEKTRNLLVNVFRTRRSNVVSSTESSMLPKHFSVSVINLPTTSTNHIPLETNFLNLIDQRKHALSEENIPQTDYFHVYFNVRGQSFQEKLKLSDSTLRELLTKLFEKHQLDIDRCQICLRGTQTPVSLDLQSNNKRLLVGNDLIVTDNNDNFSCVTMEDTVTAVSPPASAPPVTTSNSLRRLSICRITDVLKYRRKSCSNTELLIPSPSPTSQKSDSSPSTSTTSTTTSFTFTWNCTNTTLTEEEVGTSS</sequence>
<dbReference type="AlphaFoldDB" id="A0A8S2D0E1"/>
<dbReference type="Proteomes" id="UP000677228">
    <property type="component" value="Unassembled WGS sequence"/>
</dbReference>
<accession>A0A8S2D0E1</accession>
<evidence type="ECO:0000256" key="1">
    <source>
        <dbReference type="SAM" id="MobiDB-lite"/>
    </source>
</evidence>
<gene>
    <name evidence="2" type="ORF">OVA965_LOCUS5071</name>
    <name evidence="3" type="ORF">TMI583_LOCUS5069</name>
</gene>
<evidence type="ECO:0000313" key="3">
    <source>
        <dbReference type="EMBL" id="CAF3593264.1"/>
    </source>
</evidence>
<name>A0A8S2D0E1_9BILA</name>
<proteinExistence type="predicted"/>
<evidence type="ECO:0000313" key="4">
    <source>
        <dbReference type="Proteomes" id="UP000677228"/>
    </source>
</evidence>
<feature type="compositionally biased region" description="Low complexity" evidence="1">
    <location>
        <begin position="721"/>
        <end position="738"/>
    </location>
</feature>
<feature type="compositionally biased region" description="Polar residues" evidence="1">
    <location>
        <begin position="160"/>
        <end position="173"/>
    </location>
</feature>
<comment type="caution">
    <text evidence="2">The sequence shown here is derived from an EMBL/GenBank/DDBJ whole genome shotgun (WGS) entry which is preliminary data.</text>
</comment>
<dbReference type="Proteomes" id="UP000682733">
    <property type="component" value="Unassembled WGS sequence"/>
</dbReference>
<reference evidence="2" key="1">
    <citation type="submission" date="2021-02" db="EMBL/GenBank/DDBJ databases">
        <authorList>
            <person name="Nowell W R."/>
        </authorList>
    </citation>
    <scope>NUCLEOTIDE SEQUENCE</scope>
</reference>
<feature type="non-terminal residue" evidence="2">
    <location>
        <position position="761"/>
    </location>
</feature>
<feature type="compositionally biased region" description="Polar residues" evidence="1">
    <location>
        <begin position="274"/>
        <end position="299"/>
    </location>
</feature>
<feature type="compositionally biased region" description="Low complexity" evidence="1">
    <location>
        <begin position="300"/>
        <end position="312"/>
    </location>
</feature>
<feature type="region of interest" description="Disordered" evidence="1">
    <location>
        <begin position="133"/>
        <end position="173"/>
    </location>
</feature>
<organism evidence="2 4">
    <name type="scientific">Didymodactylos carnosus</name>
    <dbReference type="NCBI Taxonomy" id="1234261"/>
    <lineage>
        <taxon>Eukaryota</taxon>
        <taxon>Metazoa</taxon>
        <taxon>Spiralia</taxon>
        <taxon>Gnathifera</taxon>
        <taxon>Rotifera</taxon>
        <taxon>Eurotatoria</taxon>
        <taxon>Bdelloidea</taxon>
        <taxon>Philodinida</taxon>
        <taxon>Philodinidae</taxon>
        <taxon>Didymodactylos</taxon>
    </lineage>
</organism>
<feature type="region of interest" description="Disordered" evidence="1">
    <location>
        <begin position="274"/>
        <end position="312"/>
    </location>
</feature>
<feature type="region of interest" description="Disordered" evidence="1">
    <location>
        <begin position="713"/>
        <end position="738"/>
    </location>
</feature>
<feature type="compositionally biased region" description="Low complexity" evidence="1">
    <location>
        <begin position="133"/>
        <end position="154"/>
    </location>
</feature>
<feature type="region of interest" description="Disordered" evidence="1">
    <location>
        <begin position="26"/>
        <end position="46"/>
    </location>
</feature>
<dbReference type="EMBL" id="CAJOBA010001392">
    <property type="protein sequence ID" value="CAF3593264.1"/>
    <property type="molecule type" value="Genomic_DNA"/>
</dbReference>
<evidence type="ECO:0000313" key="2">
    <source>
        <dbReference type="EMBL" id="CAF0809473.1"/>
    </source>
</evidence>